<evidence type="ECO:0000259" key="1">
    <source>
        <dbReference type="Pfam" id="PF08044"/>
    </source>
</evidence>
<proteinExistence type="predicted"/>
<name>A0A553FXG8_9CORY</name>
<dbReference type="RefSeq" id="WP_144013448.1">
    <property type="nucleotide sequence ID" value="NZ_VKDK01000008.1"/>
</dbReference>
<dbReference type="EMBL" id="VKDK01000008">
    <property type="protein sequence ID" value="TRX61937.1"/>
    <property type="molecule type" value="Genomic_DNA"/>
</dbReference>
<evidence type="ECO:0000313" key="2">
    <source>
        <dbReference type="EMBL" id="TRX61937.1"/>
    </source>
</evidence>
<feature type="domain" description="DUF1707" evidence="1">
    <location>
        <begin position="8"/>
        <end position="57"/>
    </location>
</feature>
<sequence length="220" mass="23037">MESRDIKCTNSERTTASQVLADAMSVGQLSVTEFEERSSRCAEATTRGKLVDLVADLIEAPEQVLFGSHQVARQRPKDVKTTSGETSTAVDRALAQIEPSAQGAQGLSLGIFGGSTVRGIPIAAHHTTMGIFGGTDVDLRGASLKEHVTTIQAVGVFGGVDVWVPEGFRVRVNGVGLFGGHDIKVEGGAIDPADLPASAPEVVVNCFSLFGGVDVHVVKR</sequence>
<dbReference type="Pfam" id="PF08044">
    <property type="entry name" value="DUF1707"/>
    <property type="match status" value="1"/>
</dbReference>
<dbReference type="InterPro" id="IPR012551">
    <property type="entry name" value="DUF1707_SHOCT-like"/>
</dbReference>
<dbReference type="PANTHER" id="PTHR40763:SF5">
    <property type="entry name" value="MEMBRANE PROTEIN"/>
    <property type="match status" value="1"/>
</dbReference>
<dbReference type="PANTHER" id="PTHR40763">
    <property type="entry name" value="MEMBRANE PROTEIN-RELATED"/>
    <property type="match status" value="1"/>
</dbReference>
<evidence type="ECO:0000313" key="3">
    <source>
        <dbReference type="Proteomes" id="UP000320443"/>
    </source>
</evidence>
<dbReference type="Proteomes" id="UP000320443">
    <property type="component" value="Unassembled WGS sequence"/>
</dbReference>
<organism evidence="2 3">
    <name type="scientific">Corynebacterium hiratae</name>
    <dbReference type="NCBI Taxonomy" id="3139423"/>
    <lineage>
        <taxon>Bacteria</taxon>
        <taxon>Bacillati</taxon>
        <taxon>Actinomycetota</taxon>
        <taxon>Actinomycetes</taxon>
        <taxon>Mycobacteriales</taxon>
        <taxon>Corynebacteriaceae</taxon>
        <taxon>Corynebacterium</taxon>
    </lineage>
</organism>
<comment type="caution">
    <text evidence="2">The sequence shown here is derived from an EMBL/GenBank/DDBJ whole genome shotgun (WGS) entry which is preliminary data.</text>
</comment>
<gene>
    <name evidence="2" type="ORF">FNY97_06555</name>
</gene>
<keyword evidence="3" id="KW-1185">Reference proteome</keyword>
<reference evidence="2 3" key="1">
    <citation type="submission" date="2019-07" db="EMBL/GenBank/DDBJ databases">
        <title>Draft genome of C. aurimucosum strain 2274.</title>
        <authorList>
            <person name="Pacheco L.G.C."/>
            <person name="Aguiar E.R.G.R."/>
            <person name="Santos C.S."/>
            <person name="Rocha D.J.P.G."/>
            <person name="Sant'Anna L.O."/>
            <person name="Mattos-Guaraldi A.L."/>
            <person name="Santos L.S."/>
        </authorList>
    </citation>
    <scope>NUCLEOTIDE SEQUENCE [LARGE SCALE GENOMIC DNA]</scope>
    <source>
        <strain evidence="2 3">2274</strain>
    </source>
</reference>
<protein>
    <submittedName>
        <fullName evidence="2">DUF1707 domain-containing protein</fullName>
    </submittedName>
</protein>
<accession>A0A553FXG8</accession>
<dbReference type="AlphaFoldDB" id="A0A553FXG8"/>